<dbReference type="EMBL" id="CASHTH010003393">
    <property type="protein sequence ID" value="CAI8044402.1"/>
    <property type="molecule type" value="Genomic_DNA"/>
</dbReference>
<dbReference type="Proteomes" id="UP001174909">
    <property type="component" value="Unassembled WGS sequence"/>
</dbReference>
<protein>
    <submittedName>
        <fullName evidence="1">Acetylornithine deacetylase</fullName>
    </submittedName>
</protein>
<dbReference type="PANTHER" id="PTHR43808">
    <property type="entry name" value="ACETYLORNITHINE DEACETYLASE"/>
    <property type="match status" value="1"/>
</dbReference>
<comment type="caution">
    <text evidence="1">The sequence shown here is derived from an EMBL/GenBank/DDBJ whole genome shotgun (WGS) entry which is preliminary data.</text>
</comment>
<sequence>MLSKSWGSTATAMMWTLRAEGRLFHSGLPHKGINSLEMGMEAVNYVQSQFYKDFPAGDIRLTPFYDAETCLEKVKGYVETLNNGEERGERVGPEGEGGERERVCVFISISDLSLLPTRGPCSKYTLDIPEGIACNLDSKGFHRLNDATKEVLGESKPYSICGSLPLVGDLQRAGFDIQVCGYGHSSVYHGDNEYCSLSAMQAAMKILSSLLDKFN</sequence>
<evidence type="ECO:0000313" key="2">
    <source>
        <dbReference type="Proteomes" id="UP001174909"/>
    </source>
</evidence>
<dbReference type="SUPFAM" id="SSF53187">
    <property type="entry name" value="Zn-dependent exopeptidases"/>
    <property type="match status" value="1"/>
</dbReference>
<proteinExistence type="predicted"/>
<accession>A0AA35TAR7</accession>
<reference evidence="1" key="1">
    <citation type="submission" date="2023-03" db="EMBL/GenBank/DDBJ databases">
        <authorList>
            <person name="Steffen K."/>
            <person name="Cardenas P."/>
        </authorList>
    </citation>
    <scope>NUCLEOTIDE SEQUENCE</scope>
</reference>
<dbReference type="AlphaFoldDB" id="A0AA35TAR7"/>
<name>A0AA35TAR7_GEOBA</name>
<organism evidence="1 2">
    <name type="scientific">Geodia barretti</name>
    <name type="common">Barrett's horny sponge</name>
    <dbReference type="NCBI Taxonomy" id="519541"/>
    <lineage>
        <taxon>Eukaryota</taxon>
        <taxon>Metazoa</taxon>
        <taxon>Porifera</taxon>
        <taxon>Demospongiae</taxon>
        <taxon>Heteroscleromorpha</taxon>
        <taxon>Tetractinellida</taxon>
        <taxon>Astrophorina</taxon>
        <taxon>Geodiidae</taxon>
        <taxon>Geodia</taxon>
    </lineage>
</organism>
<keyword evidence="2" id="KW-1185">Reference proteome</keyword>
<evidence type="ECO:0000313" key="1">
    <source>
        <dbReference type="EMBL" id="CAI8044402.1"/>
    </source>
</evidence>
<gene>
    <name evidence="1" type="ORF">GBAR_LOCUS24633</name>
</gene>
<dbReference type="InterPro" id="IPR050072">
    <property type="entry name" value="Peptidase_M20A"/>
</dbReference>
<dbReference type="PANTHER" id="PTHR43808:SF3">
    <property type="entry name" value="ACETYLORNITHINE DEACETYLASE"/>
    <property type="match status" value="1"/>
</dbReference>